<comment type="caution">
    <text evidence="1">The sequence shown here is derived from an EMBL/GenBank/DDBJ whole genome shotgun (WGS) entry which is preliminary data.</text>
</comment>
<evidence type="ECO:0000313" key="1">
    <source>
        <dbReference type="EMBL" id="KAI3752024.1"/>
    </source>
</evidence>
<sequence length="79" mass="9294">MCFCFTYIDIGASNFILLLSRFLLSRWKRVTEPKLKVGLNRTHGFKPAKPRTHITHGSIEADEHEKKIANYRYTTQKRI</sequence>
<evidence type="ECO:0000313" key="2">
    <source>
        <dbReference type="Proteomes" id="UP001055811"/>
    </source>
</evidence>
<accession>A0ACB9DZA5</accession>
<organism evidence="1 2">
    <name type="scientific">Cichorium intybus</name>
    <name type="common">Chicory</name>
    <dbReference type="NCBI Taxonomy" id="13427"/>
    <lineage>
        <taxon>Eukaryota</taxon>
        <taxon>Viridiplantae</taxon>
        <taxon>Streptophyta</taxon>
        <taxon>Embryophyta</taxon>
        <taxon>Tracheophyta</taxon>
        <taxon>Spermatophyta</taxon>
        <taxon>Magnoliopsida</taxon>
        <taxon>eudicotyledons</taxon>
        <taxon>Gunneridae</taxon>
        <taxon>Pentapetalae</taxon>
        <taxon>asterids</taxon>
        <taxon>campanulids</taxon>
        <taxon>Asterales</taxon>
        <taxon>Asteraceae</taxon>
        <taxon>Cichorioideae</taxon>
        <taxon>Cichorieae</taxon>
        <taxon>Cichoriinae</taxon>
        <taxon>Cichorium</taxon>
    </lineage>
</organism>
<reference evidence="1 2" key="2">
    <citation type="journal article" date="2022" name="Mol. Ecol. Resour.">
        <title>The genomes of chicory, endive, great burdock and yacon provide insights into Asteraceae paleo-polyploidization history and plant inulin production.</title>
        <authorList>
            <person name="Fan W."/>
            <person name="Wang S."/>
            <person name="Wang H."/>
            <person name="Wang A."/>
            <person name="Jiang F."/>
            <person name="Liu H."/>
            <person name="Zhao H."/>
            <person name="Xu D."/>
            <person name="Zhang Y."/>
        </authorList>
    </citation>
    <scope>NUCLEOTIDE SEQUENCE [LARGE SCALE GENOMIC DNA]</scope>
    <source>
        <strain evidence="2">cv. Punajuju</strain>
        <tissue evidence="1">Leaves</tissue>
    </source>
</reference>
<keyword evidence="2" id="KW-1185">Reference proteome</keyword>
<gene>
    <name evidence="1" type="ORF">L2E82_23124</name>
</gene>
<protein>
    <submittedName>
        <fullName evidence="1">Uncharacterized protein</fullName>
    </submittedName>
</protein>
<dbReference type="Proteomes" id="UP001055811">
    <property type="component" value="Linkage Group LG04"/>
</dbReference>
<name>A0ACB9DZA5_CICIN</name>
<proteinExistence type="predicted"/>
<reference evidence="2" key="1">
    <citation type="journal article" date="2022" name="Mol. Ecol. Resour.">
        <title>The genomes of chicory, endive, great burdock and yacon provide insights into Asteraceae palaeo-polyploidization history and plant inulin production.</title>
        <authorList>
            <person name="Fan W."/>
            <person name="Wang S."/>
            <person name="Wang H."/>
            <person name="Wang A."/>
            <person name="Jiang F."/>
            <person name="Liu H."/>
            <person name="Zhao H."/>
            <person name="Xu D."/>
            <person name="Zhang Y."/>
        </authorList>
    </citation>
    <scope>NUCLEOTIDE SEQUENCE [LARGE SCALE GENOMIC DNA]</scope>
    <source>
        <strain evidence="2">cv. Punajuju</strain>
    </source>
</reference>
<dbReference type="EMBL" id="CM042012">
    <property type="protein sequence ID" value="KAI3752024.1"/>
    <property type="molecule type" value="Genomic_DNA"/>
</dbReference>